<accession>A0A6J6DJG9</accession>
<organism evidence="1">
    <name type="scientific">freshwater metagenome</name>
    <dbReference type="NCBI Taxonomy" id="449393"/>
    <lineage>
        <taxon>unclassified sequences</taxon>
        <taxon>metagenomes</taxon>
        <taxon>ecological metagenomes</taxon>
    </lineage>
</organism>
<gene>
    <name evidence="1" type="ORF">UFOPK1704_00104</name>
</gene>
<evidence type="ECO:0000313" key="1">
    <source>
        <dbReference type="EMBL" id="CAB4564160.1"/>
    </source>
</evidence>
<dbReference type="AlphaFoldDB" id="A0A6J6DJG9"/>
<name>A0A6J6DJG9_9ZZZZ</name>
<reference evidence="1" key="1">
    <citation type="submission" date="2020-05" db="EMBL/GenBank/DDBJ databases">
        <authorList>
            <person name="Chiriac C."/>
            <person name="Salcher M."/>
            <person name="Ghai R."/>
            <person name="Kavagutti S V."/>
        </authorList>
    </citation>
    <scope>NUCLEOTIDE SEQUENCE</scope>
</reference>
<proteinExistence type="predicted"/>
<dbReference type="EMBL" id="CAEZTQ010000009">
    <property type="protein sequence ID" value="CAB4564160.1"/>
    <property type="molecule type" value="Genomic_DNA"/>
</dbReference>
<sequence length="47" mass="4988">MGLINNRWKPDGDLDGVMQEVTAGAAMRGVMDACAEPFALPVLVNRG</sequence>
<protein>
    <submittedName>
        <fullName evidence="1">Unannotated protein</fullName>
    </submittedName>
</protein>